<dbReference type="InterPro" id="IPR051147">
    <property type="entry name" value="CFAP_domain-containing"/>
</dbReference>
<dbReference type="PANTHER" id="PTHR21683:SF2">
    <property type="entry name" value="COILED-COIL DOMAIN-CONTAINING PROTEIN 42 LIKE-2-LIKE"/>
    <property type="match status" value="1"/>
</dbReference>
<name>A0A6G1QIJ5_CHAAH</name>
<dbReference type="EMBL" id="CM015728">
    <property type="protein sequence ID" value="KAF3702372.1"/>
    <property type="molecule type" value="Genomic_DNA"/>
</dbReference>
<evidence type="ECO:0000313" key="3">
    <source>
        <dbReference type="Proteomes" id="UP000503349"/>
    </source>
</evidence>
<reference evidence="2 3" key="1">
    <citation type="submission" date="2019-02" db="EMBL/GenBank/DDBJ databases">
        <title>Opniocepnalus argus genome.</title>
        <authorList>
            <person name="Zhou C."/>
            <person name="Xiao S."/>
        </authorList>
    </citation>
    <scope>NUCLEOTIDE SEQUENCE [LARGE SCALE GENOMIC DNA]</scope>
    <source>
        <strain evidence="2">OARG1902GOOAL</strain>
        <tissue evidence="2">Muscle</tissue>
    </source>
</reference>
<sequence length="335" mass="39285">MYSKKYKFSTEEDVFERLYPGKCSMFVLTDALIELRTKQREEKDLEALYEKRQEILRALERSIEDLRKAIKNVEEQEFNFDIFLQDQKTEKAIEKAEREKQEVLQMKAELLSLNEEYAQKNHRKEELDLEIQRHSVYSDVIAQAMKMTEFKEVESLALYLRNLLLCRDKFHSDLSVAQKNVLQQRKTLKSLKDEFKTMQLEKYDELLQAQAEFDAARVEGSKWEKEWQHIQDTAAKKTLFVGQIKMGVLNLYEMTGGILEEEGVSINDTETQLEKIKRFIQDQEDLLKAAGKTEDITYSFAQHCSGGLKEGFSNAVHLPPLMRPSTSDPSQQRRF</sequence>
<organism evidence="2 3">
    <name type="scientific">Channa argus</name>
    <name type="common">Northern snakehead</name>
    <name type="synonym">Ophicephalus argus</name>
    <dbReference type="NCBI Taxonomy" id="215402"/>
    <lineage>
        <taxon>Eukaryota</taxon>
        <taxon>Metazoa</taxon>
        <taxon>Chordata</taxon>
        <taxon>Craniata</taxon>
        <taxon>Vertebrata</taxon>
        <taxon>Euteleostomi</taxon>
        <taxon>Actinopterygii</taxon>
        <taxon>Neopterygii</taxon>
        <taxon>Teleostei</taxon>
        <taxon>Neoteleostei</taxon>
        <taxon>Acanthomorphata</taxon>
        <taxon>Anabantaria</taxon>
        <taxon>Anabantiformes</taxon>
        <taxon>Channoidei</taxon>
        <taxon>Channidae</taxon>
        <taxon>Channa</taxon>
    </lineage>
</organism>
<dbReference type="PANTHER" id="PTHR21683">
    <property type="entry name" value="COILED-COIL DOMAIN-CONTAINING PROTEIN 42 LIKE-2-LIKE-RELATED"/>
    <property type="match status" value="1"/>
</dbReference>
<proteinExistence type="predicted"/>
<feature type="coiled-coil region" evidence="1">
    <location>
        <begin position="38"/>
        <end position="130"/>
    </location>
</feature>
<gene>
    <name evidence="2" type="ORF">EXN66_Car018060</name>
</gene>
<dbReference type="Proteomes" id="UP000503349">
    <property type="component" value="Chromosome 17"/>
</dbReference>
<protein>
    <submittedName>
        <fullName evidence="2">Coiled-coil domain-containing protein 42</fullName>
    </submittedName>
</protein>
<keyword evidence="3" id="KW-1185">Reference proteome</keyword>
<evidence type="ECO:0000256" key="1">
    <source>
        <dbReference type="SAM" id="Coils"/>
    </source>
</evidence>
<reference evidence="3" key="2">
    <citation type="submission" date="2019-02" db="EMBL/GenBank/DDBJ databases">
        <title>Opniocepnalus argus Var Kimnra genome.</title>
        <authorList>
            <person name="Zhou C."/>
            <person name="Xiao S."/>
        </authorList>
    </citation>
    <scope>NUCLEOTIDE SEQUENCE [LARGE SCALE GENOMIC DNA]</scope>
</reference>
<keyword evidence="1" id="KW-0175">Coiled coil</keyword>
<dbReference type="AlphaFoldDB" id="A0A6G1QIJ5"/>
<accession>A0A6G1QIJ5</accession>
<evidence type="ECO:0000313" key="2">
    <source>
        <dbReference type="EMBL" id="KAF3702372.1"/>
    </source>
</evidence>
<dbReference type="OrthoDB" id="10264298at2759"/>